<keyword evidence="1" id="KW-0812">Transmembrane</keyword>
<proteinExistence type="predicted"/>
<name>A0A377I466_AVIPA</name>
<feature type="transmembrane region" description="Helical" evidence="1">
    <location>
        <begin position="12"/>
        <end position="30"/>
    </location>
</feature>
<dbReference type="GO" id="GO:0032259">
    <property type="term" value="P:methylation"/>
    <property type="evidence" value="ECO:0007669"/>
    <property type="project" value="UniProtKB-KW"/>
</dbReference>
<keyword evidence="1" id="KW-0472">Membrane</keyword>
<protein>
    <submittedName>
        <fullName evidence="2">Putative dam methylase</fullName>
    </submittedName>
</protein>
<dbReference type="RefSeq" id="WP_017807133.1">
    <property type="nucleotide sequence ID" value="NZ_PQVK01000133.1"/>
</dbReference>
<accession>A0A377I466</accession>
<evidence type="ECO:0000313" key="2">
    <source>
        <dbReference type="EMBL" id="STO70158.1"/>
    </source>
</evidence>
<dbReference type="EMBL" id="UGHK01000001">
    <property type="protein sequence ID" value="STO70158.1"/>
    <property type="molecule type" value="Genomic_DNA"/>
</dbReference>
<dbReference type="REBASE" id="375927">
    <property type="entry name" value="M.Apa11296ORF37P"/>
</dbReference>
<dbReference type="GO" id="GO:0009007">
    <property type="term" value="F:site-specific DNA-methyltransferase (adenine-specific) activity"/>
    <property type="evidence" value="ECO:0007669"/>
    <property type="project" value="InterPro"/>
</dbReference>
<dbReference type="InterPro" id="IPR008593">
    <property type="entry name" value="Dam_MeTrfase"/>
</dbReference>
<gene>
    <name evidence="2" type="primary">dam_1</name>
    <name evidence="2" type="ORF">NCTC11296_00037</name>
</gene>
<keyword evidence="2" id="KW-0808">Transferase</keyword>
<dbReference type="AlphaFoldDB" id="A0A377I466"/>
<dbReference type="Pfam" id="PF05869">
    <property type="entry name" value="Dam"/>
    <property type="match status" value="1"/>
</dbReference>
<sequence>MNKSNTKKQDKYLWATPWWVFWFAEAYFGIKFDLDVCAMAHNKKVKKYISPEQNTLLTDWNGCFCWCNPPYSNPLPFVERAIEQSQQHNKVVVMLLNADNSTKWFERCVKYASWVVFITRGRIPFIHNGTGKETKGNSKGQMLVLFTPNTNRLAPRTTTYVPMQEIREIGNQWATEQGYRQ</sequence>
<dbReference type="GO" id="GO:0009307">
    <property type="term" value="P:DNA restriction-modification system"/>
    <property type="evidence" value="ECO:0007669"/>
    <property type="project" value="InterPro"/>
</dbReference>
<evidence type="ECO:0000313" key="3">
    <source>
        <dbReference type="Proteomes" id="UP000254465"/>
    </source>
</evidence>
<keyword evidence="2" id="KW-0489">Methyltransferase</keyword>
<dbReference type="GO" id="GO:0003677">
    <property type="term" value="F:DNA binding"/>
    <property type="evidence" value="ECO:0007669"/>
    <property type="project" value="InterPro"/>
</dbReference>
<reference evidence="2 3" key="1">
    <citation type="submission" date="2018-06" db="EMBL/GenBank/DDBJ databases">
        <authorList>
            <consortium name="Pathogen Informatics"/>
            <person name="Doyle S."/>
        </authorList>
    </citation>
    <scope>NUCLEOTIDE SEQUENCE [LARGE SCALE GENOMIC DNA]</scope>
    <source>
        <strain evidence="2 3">NCTC11296</strain>
    </source>
</reference>
<organism evidence="2 3">
    <name type="scientific">Avibacterium paragallinarum</name>
    <name type="common">Haemophilus gallinarum</name>
    <dbReference type="NCBI Taxonomy" id="728"/>
    <lineage>
        <taxon>Bacteria</taxon>
        <taxon>Pseudomonadati</taxon>
        <taxon>Pseudomonadota</taxon>
        <taxon>Gammaproteobacteria</taxon>
        <taxon>Pasteurellales</taxon>
        <taxon>Pasteurellaceae</taxon>
        <taxon>Avibacterium</taxon>
    </lineage>
</organism>
<evidence type="ECO:0000256" key="1">
    <source>
        <dbReference type="SAM" id="Phobius"/>
    </source>
</evidence>
<keyword evidence="1" id="KW-1133">Transmembrane helix</keyword>
<dbReference type="Proteomes" id="UP000254465">
    <property type="component" value="Unassembled WGS sequence"/>
</dbReference>
<dbReference type="NCBIfam" id="TIGR01712">
    <property type="entry name" value="phage_N6A_met"/>
    <property type="match status" value="1"/>
</dbReference>